<gene>
    <name evidence="1" type="ORF">DWW14_13240</name>
</gene>
<name>A0A412XCT5_BACUN</name>
<dbReference type="AlphaFoldDB" id="A0A412XCT5"/>
<sequence length="81" mass="9487">MFQPYPPYKQMTMEELQKRLRDVIASIEQEKREIMGLLTPMVIKKCNSNPSKSEFNLKSLNKNIIVNYDMNNNCITFVGTQ</sequence>
<proteinExistence type="predicted"/>
<reference evidence="1 2" key="1">
    <citation type="submission" date="2018-08" db="EMBL/GenBank/DDBJ databases">
        <title>A genome reference for cultivated species of the human gut microbiota.</title>
        <authorList>
            <person name="Zou Y."/>
            <person name="Xue W."/>
            <person name="Luo G."/>
        </authorList>
    </citation>
    <scope>NUCLEOTIDE SEQUENCE [LARGE SCALE GENOMIC DNA]</scope>
    <source>
        <strain evidence="1 2">AF14-42</strain>
    </source>
</reference>
<evidence type="ECO:0000313" key="1">
    <source>
        <dbReference type="EMBL" id="RGV40939.1"/>
    </source>
</evidence>
<dbReference type="Proteomes" id="UP000285343">
    <property type="component" value="Unassembled WGS sequence"/>
</dbReference>
<protein>
    <submittedName>
        <fullName evidence="1">Uncharacterized protein</fullName>
    </submittedName>
</protein>
<dbReference type="EMBL" id="QRZC01000018">
    <property type="protein sequence ID" value="RGV40939.1"/>
    <property type="molecule type" value="Genomic_DNA"/>
</dbReference>
<evidence type="ECO:0000313" key="2">
    <source>
        <dbReference type="Proteomes" id="UP000285343"/>
    </source>
</evidence>
<organism evidence="1 2">
    <name type="scientific">Bacteroides uniformis</name>
    <dbReference type="NCBI Taxonomy" id="820"/>
    <lineage>
        <taxon>Bacteria</taxon>
        <taxon>Pseudomonadati</taxon>
        <taxon>Bacteroidota</taxon>
        <taxon>Bacteroidia</taxon>
        <taxon>Bacteroidales</taxon>
        <taxon>Bacteroidaceae</taxon>
        <taxon>Bacteroides</taxon>
    </lineage>
</organism>
<accession>A0A412XCT5</accession>
<comment type="caution">
    <text evidence="1">The sequence shown here is derived from an EMBL/GenBank/DDBJ whole genome shotgun (WGS) entry which is preliminary data.</text>
</comment>